<organism evidence="4 5">
    <name type="scientific">Fistulina hepatica ATCC 64428</name>
    <dbReference type="NCBI Taxonomy" id="1128425"/>
    <lineage>
        <taxon>Eukaryota</taxon>
        <taxon>Fungi</taxon>
        <taxon>Dikarya</taxon>
        <taxon>Basidiomycota</taxon>
        <taxon>Agaricomycotina</taxon>
        <taxon>Agaricomycetes</taxon>
        <taxon>Agaricomycetidae</taxon>
        <taxon>Agaricales</taxon>
        <taxon>Fistulinaceae</taxon>
        <taxon>Fistulina</taxon>
    </lineage>
</organism>
<dbReference type="EMBL" id="KN882027">
    <property type="protein sequence ID" value="KIY46562.1"/>
    <property type="molecule type" value="Genomic_DNA"/>
</dbReference>
<accession>A0A0D7A6B7</accession>
<dbReference type="PANTHER" id="PTHR46910:SF38">
    <property type="entry name" value="ZN(2)-C6 FUNGAL-TYPE DOMAIN-CONTAINING PROTEIN"/>
    <property type="match status" value="1"/>
</dbReference>
<proteinExistence type="predicted"/>
<keyword evidence="2" id="KW-0812">Transmembrane</keyword>
<evidence type="ECO:0000256" key="2">
    <source>
        <dbReference type="SAM" id="Phobius"/>
    </source>
</evidence>
<dbReference type="PANTHER" id="PTHR46910">
    <property type="entry name" value="TRANSCRIPTION FACTOR PDR1"/>
    <property type="match status" value="1"/>
</dbReference>
<dbReference type="InterPro" id="IPR050987">
    <property type="entry name" value="AtrR-like"/>
</dbReference>
<dbReference type="InterPro" id="IPR007219">
    <property type="entry name" value="XnlR_reg_dom"/>
</dbReference>
<keyword evidence="2" id="KW-0472">Membrane</keyword>
<keyword evidence="5" id="KW-1185">Reference proteome</keyword>
<name>A0A0D7A6B7_9AGAR</name>
<dbReference type="AlphaFoldDB" id="A0A0D7A6B7"/>
<dbReference type="GO" id="GO:0003677">
    <property type="term" value="F:DNA binding"/>
    <property type="evidence" value="ECO:0007669"/>
    <property type="project" value="InterPro"/>
</dbReference>
<feature type="transmembrane region" description="Helical" evidence="2">
    <location>
        <begin position="349"/>
        <end position="372"/>
    </location>
</feature>
<dbReference type="CDD" id="cd12148">
    <property type="entry name" value="fungal_TF_MHR"/>
    <property type="match status" value="1"/>
</dbReference>
<keyword evidence="1" id="KW-0539">Nucleus</keyword>
<keyword evidence="2" id="KW-1133">Transmembrane helix</keyword>
<reference evidence="4 5" key="1">
    <citation type="journal article" date="2015" name="Fungal Genet. Biol.">
        <title>Evolution of novel wood decay mechanisms in Agaricales revealed by the genome sequences of Fistulina hepatica and Cylindrobasidium torrendii.</title>
        <authorList>
            <person name="Floudas D."/>
            <person name="Held B.W."/>
            <person name="Riley R."/>
            <person name="Nagy L.G."/>
            <person name="Koehler G."/>
            <person name="Ransdell A.S."/>
            <person name="Younus H."/>
            <person name="Chow J."/>
            <person name="Chiniquy J."/>
            <person name="Lipzen A."/>
            <person name="Tritt A."/>
            <person name="Sun H."/>
            <person name="Haridas S."/>
            <person name="LaButti K."/>
            <person name="Ohm R.A."/>
            <person name="Kues U."/>
            <person name="Blanchette R.A."/>
            <person name="Grigoriev I.V."/>
            <person name="Minto R.E."/>
            <person name="Hibbett D.S."/>
        </authorList>
    </citation>
    <scope>NUCLEOTIDE SEQUENCE [LARGE SCALE GENOMIC DNA]</scope>
    <source>
        <strain evidence="4 5">ATCC 64428</strain>
    </source>
</reference>
<evidence type="ECO:0000256" key="1">
    <source>
        <dbReference type="ARBA" id="ARBA00023242"/>
    </source>
</evidence>
<dbReference type="GO" id="GO:0008270">
    <property type="term" value="F:zinc ion binding"/>
    <property type="evidence" value="ECO:0007669"/>
    <property type="project" value="InterPro"/>
</dbReference>
<dbReference type="GO" id="GO:0003700">
    <property type="term" value="F:DNA-binding transcription factor activity"/>
    <property type="evidence" value="ECO:0007669"/>
    <property type="project" value="InterPro"/>
</dbReference>
<evidence type="ECO:0000259" key="3">
    <source>
        <dbReference type="SMART" id="SM00906"/>
    </source>
</evidence>
<sequence length="426" mass="48444">MISESAHWHFVFPEYSLMGTLIALYFKHINTSVPILHRPTFETNVGEGLHLRDRYFGAVVLLVCALGSRYTDDPRTLPEGYPNRHAAGYMWFEQVPWLRKSLLESPCLYEVQLYALASFYLLSTSSPQAAWTTCGVALRFCQALGVHRKNSRRKAADGQHWKRVFWSLIIADRIYSSFMGRACCIQSEDIDIDLPAECDDEYWDTGDPSTSFKQPPGKPSQMAYMTCLAQLSEILAFALRNLYSTKKYLTLVGHTGPDWERQMVSDLDSALNKWLDSVPDFLRWDPNREDPQFFEQSCSLYCIFYHTQIQIHRQFISKKSPLMFTSLAICTNAARSCSRLFSLMIRRGAIVSIPQHMILAFTAGVVLLMNIWGGKKTGLVNDPVHEMSDVQACLDFLKIMESGFSIILCPSIESVVADLDYCHSDG</sequence>
<protein>
    <recommendedName>
        <fullName evidence="3">Xylanolytic transcriptional activator regulatory domain-containing protein</fullName>
    </recommendedName>
</protein>
<dbReference type="SMART" id="SM00906">
    <property type="entry name" value="Fungal_trans"/>
    <property type="match status" value="1"/>
</dbReference>
<dbReference type="Pfam" id="PF04082">
    <property type="entry name" value="Fungal_trans"/>
    <property type="match status" value="1"/>
</dbReference>
<evidence type="ECO:0000313" key="4">
    <source>
        <dbReference type="EMBL" id="KIY46562.1"/>
    </source>
</evidence>
<dbReference type="OrthoDB" id="4456959at2759"/>
<dbReference type="Proteomes" id="UP000054144">
    <property type="component" value="Unassembled WGS sequence"/>
</dbReference>
<gene>
    <name evidence="4" type="ORF">FISHEDRAFT_47082</name>
</gene>
<evidence type="ECO:0000313" key="5">
    <source>
        <dbReference type="Proteomes" id="UP000054144"/>
    </source>
</evidence>
<feature type="domain" description="Xylanolytic transcriptional activator regulatory" evidence="3">
    <location>
        <begin position="130"/>
        <end position="201"/>
    </location>
</feature>
<dbReference type="GO" id="GO:0006351">
    <property type="term" value="P:DNA-templated transcription"/>
    <property type="evidence" value="ECO:0007669"/>
    <property type="project" value="InterPro"/>
</dbReference>